<comment type="caution">
    <text evidence="14">The sequence shown here is derived from an EMBL/GenBank/DDBJ whole genome shotgun (WGS) entry which is preliminary data.</text>
</comment>
<accession>A0A369A4J1</accession>
<dbReference type="InterPro" id="IPR040690">
    <property type="entry name" value="FtsX_ECD"/>
</dbReference>
<dbReference type="InterPro" id="IPR003838">
    <property type="entry name" value="ABC3_permease_C"/>
</dbReference>
<evidence type="ECO:0000256" key="6">
    <source>
        <dbReference type="ARBA" id="ARBA00022692"/>
    </source>
</evidence>
<organism evidence="14 15">
    <name type="scientific">Schleiferia thermophila</name>
    <dbReference type="NCBI Taxonomy" id="884107"/>
    <lineage>
        <taxon>Bacteria</taxon>
        <taxon>Pseudomonadati</taxon>
        <taxon>Bacteroidota</taxon>
        <taxon>Flavobacteriia</taxon>
        <taxon>Flavobacteriales</taxon>
        <taxon>Schleiferiaceae</taxon>
        <taxon>Schleiferia</taxon>
    </lineage>
</organism>
<keyword evidence="5 10" id="KW-0132">Cell division</keyword>
<dbReference type="Pfam" id="PF18075">
    <property type="entry name" value="FtsX_ECD"/>
    <property type="match status" value="1"/>
</dbReference>
<evidence type="ECO:0000313" key="15">
    <source>
        <dbReference type="Proteomes" id="UP000253517"/>
    </source>
</evidence>
<evidence type="ECO:0000256" key="9">
    <source>
        <dbReference type="ARBA" id="ARBA00023306"/>
    </source>
</evidence>
<proteinExistence type="inferred from homology"/>
<evidence type="ECO:0000256" key="7">
    <source>
        <dbReference type="ARBA" id="ARBA00022989"/>
    </source>
</evidence>
<dbReference type="Gene3D" id="3.30.70.3040">
    <property type="match status" value="1"/>
</dbReference>
<dbReference type="EMBL" id="QPJS01000003">
    <property type="protein sequence ID" value="RCX03266.1"/>
    <property type="molecule type" value="Genomic_DNA"/>
</dbReference>
<keyword evidence="10" id="KW-0997">Cell inner membrane</keyword>
<feature type="domain" description="FtsX extracellular" evidence="13">
    <location>
        <begin position="52"/>
        <end position="143"/>
    </location>
</feature>
<evidence type="ECO:0000259" key="12">
    <source>
        <dbReference type="Pfam" id="PF02687"/>
    </source>
</evidence>
<dbReference type="PANTHER" id="PTHR47755:SF1">
    <property type="entry name" value="CELL DIVISION PROTEIN FTSX"/>
    <property type="match status" value="1"/>
</dbReference>
<keyword evidence="15" id="KW-1185">Reference proteome</keyword>
<evidence type="ECO:0000313" key="14">
    <source>
        <dbReference type="EMBL" id="RCX03266.1"/>
    </source>
</evidence>
<evidence type="ECO:0000256" key="4">
    <source>
        <dbReference type="ARBA" id="ARBA00022475"/>
    </source>
</evidence>
<name>A0A369A4J1_9FLAO</name>
<dbReference type="InterPro" id="IPR004513">
    <property type="entry name" value="FtsX"/>
</dbReference>
<keyword evidence="6 11" id="KW-0812">Transmembrane</keyword>
<evidence type="ECO:0000256" key="8">
    <source>
        <dbReference type="ARBA" id="ARBA00023136"/>
    </source>
</evidence>
<evidence type="ECO:0000256" key="11">
    <source>
        <dbReference type="SAM" id="Phobius"/>
    </source>
</evidence>
<sequence>MAGNYLKKRLRVNFISVVISQTLVLFVLGIFSILLLNARQIAINLKENLTLLVVLKQDVGTADARRLLKVFEADPRIRTAELITREEAAQTLKEELDEDFVEFLGYNPLSDVIEVKLQAQYTEPGEMEIVENYLKSDPIVDEVVIDKDLMYLMNANISKLSYLAVAVAVILLLVSIGLINSSIRLSIFSSRFIIRTMQLVGATYWFIIRPYILTAVVQGAVSGMLASGAIYLLYYYGRGWLTDLMIDISGLENLVIFPVLILLGMLISFLCTFFAMNKYLKLDIERLYL</sequence>
<reference evidence="14 15" key="1">
    <citation type="submission" date="2018-07" db="EMBL/GenBank/DDBJ databases">
        <title>Genomic Encyclopedia of Type Strains, Phase IV (KMG-IV): sequencing the most valuable type-strain genomes for metagenomic binning, comparative biology and taxonomic classification.</title>
        <authorList>
            <person name="Goeker M."/>
        </authorList>
    </citation>
    <scope>NUCLEOTIDE SEQUENCE [LARGE SCALE GENOMIC DNA]</scope>
    <source>
        <strain evidence="14 15">DSM 21410</strain>
    </source>
</reference>
<gene>
    <name evidence="14" type="ORF">DES35_103148</name>
</gene>
<dbReference type="Proteomes" id="UP000253517">
    <property type="component" value="Unassembled WGS sequence"/>
</dbReference>
<dbReference type="AlphaFoldDB" id="A0A369A4J1"/>
<dbReference type="PANTHER" id="PTHR47755">
    <property type="entry name" value="CELL DIVISION PROTEIN FTSX"/>
    <property type="match status" value="1"/>
</dbReference>
<feature type="transmembrane region" description="Helical" evidence="11">
    <location>
        <begin position="254"/>
        <end position="276"/>
    </location>
</feature>
<feature type="domain" description="ABC3 transporter permease C-terminal" evidence="12">
    <location>
        <begin position="166"/>
        <end position="283"/>
    </location>
</feature>
<evidence type="ECO:0000256" key="5">
    <source>
        <dbReference type="ARBA" id="ARBA00022618"/>
    </source>
</evidence>
<evidence type="ECO:0000256" key="2">
    <source>
        <dbReference type="ARBA" id="ARBA00007379"/>
    </source>
</evidence>
<evidence type="ECO:0000256" key="10">
    <source>
        <dbReference type="PIRNR" id="PIRNR003097"/>
    </source>
</evidence>
<comment type="similarity">
    <text evidence="2 10">Belongs to the ABC-4 integral membrane protein family. FtsX subfamily.</text>
</comment>
<dbReference type="PIRSF" id="PIRSF003097">
    <property type="entry name" value="FtsX"/>
    <property type="match status" value="1"/>
</dbReference>
<dbReference type="RefSeq" id="WP_125039437.1">
    <property type="nucleotide sequence ID" value="NZ_BHZF01000003.1"/>
</dbReference>
<evidence type="ECO:0000256" key="3">
    <source>
        <dbReference type="ARBA" id="ARBA00021907"/>
    </source>
</evidence>
<protein>
    <recommendedName>
        <fullName evidence="3 10">Cell division protein FtsX</fullName>
    </recommendedName>
</protein>
<keyword evidence="4 10" id="KW-1003">Cell membrane</keyword>
<dbReference type="GO" id="GO:0051301">
    <property type="term" value="P:cell division"/>
    <property type="evidence" value="ECO:0007669"/>
    <property type="project" value="UniProtKB-KW"/>
</dbReference>
<dbReference type="GO" id="GO:0005886">
    <property type="term" value="C:plasma membrane"/>
    <property type="evidence" value="ECO:0007669"/>
    <property type="project" value="UniProtKB-SubCell"/>
</dbReference>
<evidence type="ECO:0000256" key="1">
    <source>
        <dbReference type="ARBA" id="ARBA00004651"/>
    </source>
</evidence>
<comment type="function">
    <text evidence="10">Required for cell division and gliding motility.</text>
</comment>
<dbReference type="Pfam" id="PF02687">
    <property type="entry name" value="FtsX"/>
    <property type="match status" value="1"/>
</dbReference>
<feature type="transmembrane region" description="Helical" evidence="11">
    <location>
        <begin position="12"/>
        <end position="36"/>
    </location>
</feature>
<comment type="subcellular location">
    <subcellularLocation>
        <location evidence="10">Cell inner membrane</location>
    </subcellularLocation>
    <subcellularLocation>
        <location evidence="1">Cell membrane</location>
        <topology evidence="1">Multi-pass membrane protein</topology>
    </subcellularLocation>
</comment>
<keyword evidence="9 10" id="KW-0131">Cell cycle</keyword>
<keyword evidence="7 11" id="KW-1133">Transmembrane helix</keyword>
<evidence type="ECO:0000259" key="13">
    <source>
        <dbReference type="Pfam" id="PF18075"/>
    </source>
</evidence>
<feature type="transmembrane region" description="Helical" evidence="11">
    <location>
        <begin position="160"/>
        <end position="179"/>
    </location>
</feature>
<feature type="transmembrane region" description="Helical" evidence="11">
    <location>
        <begin position="212"/>
        <end position="234"/>
    </location>
</feature>
<keyword evidence="8 10" id="KW-0472">Membrane</keyword>